<reference evidence="10" key="1">
    <citation type="submission" date="2020-07" db="EMBL/GenBank/DDBJ databases">
        <title>Ethylene signaling mediates host invasion by parasitic plants.</title>
        <authorList>
            <person name="Yoshida S."/>
        </authorList>
    </citation>
    <scope>NUCLEOTIDE SEQUENCE</scope>
    <source>
        <strain evidence="10">Okayama</strain>
    </source>
</reference>
<keyword evidence="6 7" id="KW-0472">Membrane</keyword>
<feature type="domain" description="Trichome birefringence-like N-terminal" evidence="9">
    <location>
        <begin position="65"/>
        <end position="117"/>
    </location>
</feature>
<evidence type="ECO:0000256" key="6">
    <source>
        <dbReference type="ARBA" id="ARBA00023136"/>
    </source>
</evidence>
<dbReference type="InterPro" id="IPR026057">
    <property type="entry name" value="TBL_C"/>
</dbReference>
<protein>
    <submittedName>
        <fullName evidence="10">Protein altered xyloglucan 4-like</fullName>
    </submittedName>
</protein>
<dbReference type="PANTHER" id="PTHR32285:SF28">
    <property type="entry name" value="XYLOGLUCAN O-ACETYLTRANSFERASE 2"/>
    <property type="match status" value="1"/>
</dbReference>
<evidence type="ECO:0000259" key="8">
    <source>
        <dbReference type="Pfam" id="PF13839"/>
    </source>
</evidence>
<dbReference type="EMBL" id="BMAC01000547">
    <property type="protein sequence ID" value="GFP98898.1"/>
    <property type="molecule type" value="Genomic_DNA"/>
</dbReference>
<feature type="transmembrane region" description="Helical" evidence="7">
    <location>
        <begin position="16"/>
        <end position="34"/>
    </location>
</feature>
<evidence type="ECO:0000256" key="7">
    <source>
        <dbReference type="SAM" id="Phobius"/>
    </source>
</evidence>
<comment type="similarity">
    <text evidence="2">Belongs to the PC-esterase family. TBL subfamily.</text>
</comment>
<evidence type="ECO:0000313" key="11">
    <source>
        <dbReference type="Proteomes" id="UP000653305"/>
    </source>
</evidence>
<evidence type="ECO:0000256" key="2">
    <source>
        <dbReference type="ARBA" id="ARBA00007727"/>
    </source>
</evidence>
<comment type="subcellular location">
    <subcellularLocation>
        <location evidence="1">Membrane</location>
        <topology evidence="1">Single-pass membrane protein</topology>
    </subcellularLocation>
</comment>
<dbReference type="GO" id="GO:0005794">
    <property type="term" value="C:Golgi apparatus"/>
    <property type="evidence" value="ECO:0007669"/>
    <property type="project" value="TreeGrafter"/>
</dbReference>
<feature type="domain" description="Trichome birefringence-like C-terminal" evidence="8">
    <location>
        <begin position="118"/>
        <end position="406"/>
    </location>
</feature>
<dbReference type="GO" id="GO:0016020">
    <property type="term" value="C:membrane"/>
    <property type="evidence" value="ECO:0007669"/>
    <property type="project" value="UniProtKB-SubCell"/>
</dbReference>
<evidence type="ECO:0000256" key="3">
    <source>
        <dbReference type="ARBA" id="ARBA00022692"/>
    </source>
</evidence>
<keyword evidence="3 7" id="KW-0812">Transmembrane</keyword>
<evidence type="ECO:0000259" key="9">
    <source>
        <dbReference type="Pfam" id="PF14416"/>
    </source>
</evidence>
<name>A0A830CND6_9LAMI</name>
<evidence type="ECO:0000256" key="4">
    <source>
        <dbReference type="ARBA" id="ARBA00022968"/>
    </source>
</evidence>
<dbReference type="GO" id="GO:0016413">
    <property type="term" value="F:O-acetyltransferase activity"/>
    <property type="evidence" value="ECO:0007669"/>
    <property type="project" value="InterPro"/>
</dbReference>
<evidence type="ECO:0000256" key="5">
    <source>
        <dbReference type="ARBA" id="ARBA00022989"/>
    </source>
</evidence>
<dbReference type="Pfam" id="PF13839">
    <property type="entry name" value="PC-Esterase"/>
    <property type="match status" value="1"/>
</dbReference>
<dbReference type="Pfam" id="PF14416">
    <property type="entry name" value="PMR5N"/>
    <property type="match status" value="1"/>
</dbReference>
<organism evidence="10 11">
    <name type="scientific">Phtheirospermum japonicum</name>
    <dbReference type="NCBI Taxonomy" id="374723"/>
    <lineage>
        <taxon>Eukaryota</taxon>
        <taxon>Viridiplantae</taxon>
        <taxon>Streptophyta</taxon>
        <taxon>Embryophyta</taxon>
        <taxon>Tracheophyta</taxon>
        <taxon>Spermatophyta</taxon>
        <taxon>Magnoliopsida</taxon>
        <taxon>eudicotyledons</taxon>
        <taxon>Gunneridae</taxon>
        <taxon>Pentapetalae</taxon>
        <taxon>asterids</taxon>
        <taxon>lamiids</taxon>
        <taxon>Lamiales</taxon>
        <taxon>Orobanchaceae</taxon>
        <taxon>Orobanchaceae incertae sedis</taxon>
        <taxon>Phtheirospermum</taxon>
    </lineage>
</organism>
<dbReference type="PANTHER" id="PTHR32285">
    <property type="entry name" value="PROTEIN TRICHOME BIREFRINGENCE-LIKE 9-RELATED"/>
    <property type="match status" value="1"/>
</dbReference>
<evidence type="ECO:0000313" key="10">
    <source>
        <dbReference type="EMBL" id="GFP98898.1"/>
    </source>
</evidence>
<proteinExistence type="inferred from homology"/>
<gene>
    <name evidence="10" type="ORF">PHJA_002033700</name>
</gene>
<keyword evidence="4" id="KW-0735">Signal-anchor</keyword>
<dbReference type="InterPro" id="IPR025846">
    <property type="entry name" value="TBL_N"/>
</dbReference>
<comment type="caution">
    <text evidence="10">The sequence shown here is derived from an EMBL/GenBank/DDBJ whole genome shotgun (WGS) entry which is preliminary data.</text>
</comment>
<dbReference type="AlphaFoldDB" id="A0A830CND6"/>
<keyword evidence="5 7" id="KW-1133">Transmembrane helix</keyword>
<keyword evidence="11" id="KW-1185">Reference proteome</keyword>
<dbReference type="OrthoDB" id="630188at2759"/>
<dbReference type="Proteomes" id="UP000653305">
    <property type="component" value="Unassembled WGS sequence"/>
</dbReference>
<accession>A0A830CND6</accession>
<sequence>MKSASKIYSLAGRASLFFYVTCLTVTFIFCFHLLNYTTNIKYSTNAQSNNQTNTFVQPKEDSKDTCDLFKGRWVQDSRGSLYTNYSCKTIPFLKNCFLYGRKDTDFLHWRWKPDECELPRFGPGKFLTALQGKTMAFIGDSLARNQMESLLCLLSTVETPKQLQKDPEDRFTTWEFPKHNFTLMALWSPFLVSSTEPWRLVNSSANSAFDLHLDRVDPKWSEKLPLIDYAIFSGAHWFFRPSYLYEGGKLVGCVHIQDPNVSDLGPGLAIQKAFRTAFQAINDCRNCRKIFSFLRTYSPSHYENGTWNTGGGCNRTRPVGRDEVVDESGANWEYRKIQVEEIGIARGAGEESGNSFGVLDVTEIMSMRRDGHPGVHTGNKWIKGYNDCLHWCLPGPVDVWNELLFELIKRQIRVSSESEVRL</sequence>
<evidence type="ECO:0000256" key="1">
    <source>
        <dbReference type="ARBA" id="ARBA00004167"/>
    </source>
</evidence>
<dbReference type="InterPro" id="IPR029962">
    <property type="entry name" value="TBL"/>
</dbReference>